<dbReference type="EMBL" id="JXKD01000004">
    <property type="protein sequence ID" value="OJG11237.1"/>
    <property type="molecule type" value="Genomic_DNA"/>
</dbReference>
<keyword evidence="3" id="KW-1185">Reference proteome</keyword>
<reference evidence="2 3" key="1">
    <citation type="submission" date="2014-12" db="EMBL/GenBank/DDBJ databases">
        <title>Draft genome sequences of 29 type strains of Enterococci.</title>
        <authorList>
            <person name="Zhong Z."/>
            <person name="Sun Z."/>
            <person name="Liu W."/>
            <person name="Zhang W."/>
            <person name="Zhang H."/>
        </authorList>
    </citation>
    <scope>NUCLEOTIDE SEQUENCE [LARGE SCALE GENOMIC DNA]</scope>
    <source>
        <strain evidence="2 3">DSM 17690</strain>
    </source>
</reference>
<dbReference type="Proteomes" id="UP000182149">
    <property type="component" value="Unassembled WGS sequence"/>
</dbReference>
<dbReference type="Pfam" id="PF01370">
    <property type="entry name" value="Epimerase"/>
    <property type="match status" value="1"/>
</dbReference>
<dbReference type="SUPFAM" id="SSF51735">
    <property type="entry name" value="NAD(P)-binding Rossmann-fold domains"/>
    <property type="match status" value="1"/>
</dbReference>
<dbReference type="PANTHER" id="PTHR12126">
    <property type="entry name" value="NADH-UBIQUINONE OXIDOREDUCTASE 39 KDA SUBUNIT-RELATED"/>
    <property type="match status" value="1"/>
</dbReference>
<dbReference type="Gene3D" id="3.40.50.720">
    <property type="entry name" value="NAD(P)-binding Rossmann-like Domain"/>
    <property type="match status" value="1"/>
</dbReference>
<organism evidence="2 3">
    <name type="scientific">Enterococcus aquimarinus</name>
    <dbReference type="NCBI Taxonomy" id="328396"/>
    <lineage>
        <taxon>Bacteria</taxon>
        <taxon>Bacillati</taxon>
        <taxon>Bacillota</taxon>
        <taxon>Bacilli</taxon>
        <taxon>Lactobacillales</taxon>
        <taxon>Enterococcaceae</taxon>
        <taxon>Enterococcus</taxon>
    </lineage>
</organism>
<dbReference type="InterPro" id="IPR001509">
    <property type="entry name" value="Epimerase_deHydtase"/>
</dbReference>
<dbReference type="InterPro" id="IPR036291">
    <property type="entry name" value="NAD(P)-bd_dom_sf"/>
</dbReference>
<proteinExistence type="predicted"/>
<comment type="caution">
    <text evidence="2">The sequence shown here is derived from an EMBL/GenBank/DDBJ whole genome shotgun (WGS) entry which is preliminary data.</text>
</comment>
<name>A0A1L8QUR9_9ENTE</name>
<dbReference type="GO" id="GO:0044877">
    <property type="term" value="F:protein-containing complex binding"/>
    <property type="evidence" value="ECO:0007669"/>
    <property type="project" value="TreeGrafter"/>
</dbReference>
<dbReference type="InterPro" id="IPR051207">
    <property type="entry name" value="ComplexI_NDUFA9_subunit"/>
</dbReference>
<accession>A0A1L8QUR9</accession>
<evidence type="ECO:0000259" key="1">
    <source>
        <dbReference type="Pfam" id="PF01370"/>
    </source>
</evidence>
<protein>
    <recommendedName>
        <fullName evidence="1">NAD-dependent epimerase/dehydratase domain-containing protein</fullName>
    </recommendedName>
</protein>
<feature type="domain" description="NAD-dependent epimerase/dehydratase" evidence="1">
    <location>
        <begin position="5"/>
        <end position="116"/>
    </location>
</feature>
<dbReference type="PANTHER" id="PTHR12126:SF16">
    <property type="entry name" value="MIOREX COMPLEX COMPONENT 2"/>
    <property type="match status" value="1"/>
</dbReference>
<evidence type="ECO:0000313" key="2">
    <source>
        <dbReference type="EMBL" id="OJG11237.1"/>
    </source>
</evidence>
<dbReference type="STRING" id="328396.RU93_GL001724"/>
<sequence>MKKRMIVFGGTGVFGQAFIPLALAQGYQVTSVSPSGTPKEFATWQSEVEWRRADVLTSTKWHQWLETADILVDAIGIIQEKPKQARTYQRFNAETAEILAREGKKAGVWVFVYLSAQPFTTLFLKKYFQSKKMAEEKIQRFYPKAIIVRPSLLVNKTRKPTSVFLALGPFIRLFFPTFRPALVENVAKEVLQQIQKQVRDTKSLH</sequence>
<gene>
    <name evidence="2" type="ORF">RU93_GL001724</name>
</gene>
<dbReference type="RefSeq" id="WP_071874439.1">
    <property type="nucleotide sequence ID" value="NZ_JBHSHF010000020.1"/>
</dbReference>
<evidence type="ECO:0000313" key="3">
    <source>
        <dbReference type="Proteomes" id="UP000182149"/>
    </source>
</evidence>
<dbReference type="AlphaFoldDB" id="A0A1L8QUR9"/>